<dbReference type="AlphaFoldDB" id="A0A7W7RY60"/>
<evidence type="ECO:0000256" key="2">
    <source>
        <dbReference type="SAM" id="SignalP"/>
    </source>
</evidence>
<proteinExistence type="predicted"/>
<dbReference type="EMBL" id="JACHJU010000001">
    <property type="protein sequence ID" value="MBB4940405.1"/>
    <property type="molecule type" value="Genomic_DNA"/>
</dbReference>
<evidence type="ECO:0000256" key="1">
    <source>
        <dbReference type="SAM" id="MobiDB-lite"/>
    </source>
</evidence>
<reference evidence="3 4" key="1">
    <citation type="submission" date="2020-08" db="EMBL/GenBank/DDBJ databases">
        <title>Sequencing the genomes of 1000 actinobacteria strains.</title>
        <authorList>
            <person name="Klenk H.-P."/>
        </authorList>
    </citation>
    <scope>NUCLEOTIDE SEQUENCE [LARGE SCALE GENOMIC DNA]</scope>
    <source>
        <strain evidence="3 4">DSM 43023</strain>
    </source>
</reference>
<name>A0A7W7RY60_9ACTN</name>
<accession>A0A7W7RY60</accession>
<feature type="chain" id="PRO_5031452942" description="Phospholipase" evidence="2">
    <location>
        <begin position="33"/>
        <end position="219"/>
    </location>
</feature>
<protein>
    <recommendedName>
        <fullName evidence="5">Phospholipase</fullName>
    </recommendedName>
</protein>
<feature type="signal peptide" evidence="2">
    <location>
        <begin position="1"/>
        <end position="32"/>
    </location>
</feature>
<dbReference type="Proteomes" id="UP000534286">
    <property type="component" value="Unassembled WGS sequence"/>
</dbReference>
<evidence type="ECO:0000313" key="4">
    <source>
        <dbReference type="Proteomes" id="UP000534286"/>
    </source>
</evidence>
<comment type="caution">
    <text evidence="3">The sequence shown here is derived from an EMBL/GenBank/DDBJ whole genome shotgun (WGS) entry which is preliminary data.</text>
</comment>
<keyword evidence="4" id="KW-1185">Reference proteome</keyword>
<keyword evidence="2" id="KW-0732">Signal</keyword>
<gene>
    <name evidence="3" type="ORF">FHR32_004710</name>
</gene>
<evidence type="ECO:0000313" key="3">
    <source>
        <dbReference type="EMBL" id="MBB4940405.1"/>
    </source>
</evidence>
<sequence length="219" mass="23736">MPSKRQFARTAVTCALATATVLSLGASSYAQASTPATSPAPQSRAADPLEPKGRALTAAEIRRKGLSQYVDMSNLRETPPSIVDASRNRSAANVLAPVKRPSRNSSRNYVSGCWYLQTGYGAPNFGGTADHTWCGDGNRVTYTSASCTGGSNGPTTRYEGCQTVESYGVNWNVWDVTDRWHFCTQYDPQTGTCASRIHPWQKNRYGANGQVWLLAWGNS</sequence>
<evidence type="ECO:0008006" key="5">
    <source>
        <dbReference type="Google" id="ProtNLM"/>
    </source>
</evidence>
<feature type="region of interest" description="Disordered" evidence="1">
    <location>
        <begin position="31"/>
        <end position="51"/>
    </location>
</feature>
<feature type="compositionally biased region" description="Low complexity" evidence="1">
    <location>
        <begin position="31"/>
        <end position="46"/>
    </location>
</feature>
<organism evidence="3 4">
    <name type="scientific">Streptosporangium album</name>
    <dbReference type="NCBI Taxonomy" id="47479"/>
    <lineage>
        <taxon>Bacteria</taxon>
        <taxon>Bacillati</taxon>
        <taxon>Actinomycetota</taxon>
        <taxon>Actinomycetes</taxon>
        <taxon>Streptosporangiales</taxon>
        <taxon>Streptosporangiaceae</taxon>
        <taxon>Streptosporangium</taxon>
    </lineage>
</organism>
<dbReference type="RefSeq" id="WP_184756219.1">
    <property type="nucleotide sequence ID" value="NZ_BAABEK010000001.1"/>
</dbReference>